<dbReference type="EMBL" id="JBBHLL010000398">
    <property type="protein sequence ID" value="KAK7803928.1"/>
    <property type="molecule type" value="Genomic_DNA"/>
</dbReference>
<protein>
    <recommendedName>
        <fullName evidence="8">Protein strawberry notch homolog 2</fullName>
    </recommendedName>
</protein>
<dbReference type="GO" id="GO:0030316">
    <property type="term" value="P:osteoclast differentiation"/>
    <property type="evidence" value="ECO:0007669"/>
    <property type="project" value="TreeGrafter"/>
</dbReference>
<evidence type="ECO:0000313" key="7">
    <source>
        <dbReference type="Proteomes" id="UP001488838"/>
    </source>
</evidence>
<dbReference type="PANTHER" id="PTHR12706">
    <property type="entry name" value="STRAWBERRY NOTCH-RELATED"/>
    <property type="match status" value="1"/>
</dbReference>
<feature type="domain" description="SBNO alpha/beta" evidence="5">
    <location>
        <begin position="1085"/>
        <end position="1197"/>
    </location>
</feature>
<reference evidence="6 7" key="1">
    <citation type="journal article" date="2023" name="bioRxiv">
        <title>Conserved and derived expression patterns and positive selection on dental genes reveal complex evolutionary context of ever-growing rodent molars.</title>
        <authorList>
            <person name="Calamari Z.T."/>
            <person name="Song A."/>
            <person name="Cohen E."/>
            <person name="Akter M."/>
            <person name="Roy R.D."/>
            <person name="Hallikas O."/>
            <person name="Christensen M.M."/>
            <person name="Li P."/>
            <person name="Marangoni P."/>
            <person name="Jernvall J."/>
            <person name="Klein O.D."/>
        </authorList>
    </citation>
    <scope>NUCLEOTIDE SEQUENCE [LARGE SCALE GENOMIC DNA]</scope>
    <source>
        <strain evidence="6">V071</strain>
    </source>
</reference>
<dbReference type="InterPro" id="IPR026937">
    <property type="entry name" value="SBNO_Helicase_C_dom"/>
</dbReference>
<dbReference type="Proteomes" id="UP001488838">
    <property type="component" value="Unassembled WGS sequence"/>
</dbReference>
<dbReference type="GO" id="GO:0042393">
    <property type="term" value="F:histone binding"/>
    <property type="evidence" value="ECO:0007669"/>
    <property type="project" value="TreeGrafter"/>
</dbReference>
<dbReference type="PANTHER" id="PTHR12706:SF5">
    <property type="entry name" value="PROTEIN STRAWBERRY NOTCH HOMOLOG 2"/>
    <property type="match status" value="1"/>
</dbReference>
<comment type="caution">
    <text evidence="6">The sequence shown here is derived from an EMBL/GenBank/DDBJ whole genome shotgun (WGS) entry which is preliminary data.</text>
</comment>
<proteinExistence type="inferred from homology"/>
<feature type="region of interest" description="Disordered" evidence="2">
    <location>
        <begin position="1361"/>
        <end position="1391"/>
    </location>
</feature>
<evidence type="ECO:0000259" key="4">
    <source>
        <dbReference type="Pfam" id="PF13872"/>
    </source>
</evidence>
<name>A0AAW0HMD8_MYOGA</name>
<dbReference type="GO" id="GO:0050727">
    <property type="term" value="P:regulation of inflammatory response"/>
    <property type="evidence" value="ECO:0007669"/>
    <property type="project" value="TreeGrafter"/>
</dbReference>
<evidence type="ECO:0000256" key="2">
    <source>
        <dbReference type="SAM" id="MobiDB-lite"/>
    </source>
</evidence>
<evidence type="ECO:0008006" key="8">
    <source>
        <dbReference type="Google" id="ProtNLM"/>
    </source>
</evidence>
<comment type="similarity">
    <text evidence="1">Belongs to the SBNO family.</text>
</comment>
<feature type="region of interest" description="Disordered" evidence="2">
    <location>
        <begin position="142"/>
        <end position="162"/>
    </location>
</feature>
<feature type="region of interest" description="Disordered" evidence="2">
    <location>
        <begin position="626"/>
        <end position="647"/>
    </location>
</feature>
<dbReference type="GO" id="GO:0071354">
    <property type="term" value="P:cellular response to interleukin-6"/>
    <property type="evidence" value="ECO:0007669"/>
    <property type="project" value="TreeGrafter"/>
</dbReference>
<dbReference type="GO" id="GO:0005634">
    <property type="term" value="C:nucleus"/>
    <property type="evidence" value="ECO:0007669"/>
    <property type="project" value="TreeGrafter"/>
</dbReference>
<evidence type="ECO:0000259" key="5">
    <source>
        <dbReference type="Pfam" id="PF25373"/>
    </source>
</evidence>
<feature type="domain" description="Strawberry notch helicase C" evidence="3">
    <location>
        <begin position="875"/>
        <end position="1047"/>
    </location>
</feature>
<dbReference type="GO" id="GO:0045892">
    <property type="term" value="P:negative regulation of DNA-templated transcription"/>
    <property type="evidence" value="ECO:0007669"/>
    <property type="project" value="TreeGrafter"/>
</dbReference>
<keyword evidence="7" id="KW-1185">Reference proteome</keyword>
<dbReference type="InterPro" id="IPR057332">
    <property type="entry name" value="SBNO_a/b_dom"/>
</dbReference>
<dbReference type="Pfam" id="PF13871">
    <property type="entry name" value="Helicase_C_4"/>
    <property type="match status" value="2"/>
</dbReference>
<sequence>MNQLFLPNGPFSALEVPVTSLSSTPLLVSYQVNWVAAVSLRDLERGSKGISSVLGCPAHFAVGNLKPHLGLKAEPPPLHSTVFGPLRAAWLLPWGTLGHSKLGQTLKCHTLQAHSQPEEEEGEEEEEAEELGHAETYADYVPSKSKIGKQHPDRVVETSTLSSVPPPDITYTLALPTSDNGTLSALQLEAITYACQQHEVLLPSGQRAGFLIGDGAGVGKGRTVAGIIVENYLRGRKKALWFSASNDLKYDAERDLRDIEAPGIAVHALSKIKYGDNTTSEGVLFATYSALIGESQAGGQHRTRLRQILQWCGEAFDASGRMGTEKGRAKVLEPVLSGVEYEQLSPGAESNTEVLARTDHISQIVFDECHKAKNASSTKMGKAVLDLQSKLPQARVVYASATGASEPRNMIYMSRLGIWGEGTPFRTFEEFLHAIEKRGVGAMEIVAMDMKVSGMYIARQLSFSGVTFRIEEIPLSPAFEQVYNRAARLWAEALSVFQQAADWIGLESRKSLWGQFWSAHQRFFKYLCIAAKVQRLVELAQQELSQDKCVVIGLQSTGEARTREVLDENEGRLDCFVSAAEGSSLGPVCPIVTPLPAAARCGGWLSTLLLCRGVFLSLIQKHFPSTRRRRDRGGGKRKRRPRGRVTKTPRLALEASGVIRISDGSSTESDAGLDSDFNSSPESLLDDDVVIVDAPTLPTDDRGPLYPLQRDQQGPGVLDRVERLKQGLLAKVRTLGRELPVNTLDQLIHQLGGPECVAEMTGRKGRVVSRPDGSVVFESRAEQGLSIDHVNLREKQRFMSGEKLVAIISEASSSGVSLQADRRVQNQRRRVHMTLELPWSADRAIQQFGEAPSPGPGCSFPETPPSQSPRASLLSGRTHRSNQVSAPEYVFLISELAGERRFASIVAKRLESLGALTHGDRRATESRDLSKYNFENKYGTRALSRVLTTILGQTDNRVPLPQGYPGGDAAFFRDMKQGLLSVGIGGRESRTGCLDVEKDCSITKFLNRILGLEVHKQNALFQYFSDTFDHLIEIDKKEGRYDMGILDLAPGINEIHEESQQVFLAPGHPQDGQVVFYKISVDRGMKWEEALTRSLELKGPYDGFYLSYKVRGSKMSCLLAEQNRGEYFTVYKPNIGRQSQLETLDSLCRRFRRVTAEEAREPWESTYALSLEHCSHTTWNQRCRLAQEGKGCAQGLRLRHHYMLCGALLRVWGRIAAVMADVSNSSYLQIVRLKTKDKKKQVGIKIPEGCVHRVLQELRLMDAEVKRRSTHGLGARPPTPRAIALPCGPGEVLDLTYSPPAEAFPPPPRFAFPSLPPPDPSSLMLGARDPATNPAELAHQGCDINFREVLEDMLRSLRAGPTETPAPLVGMGGGGTERQSVIHFSPPFPNS</sequence>
<evidence type="ECO:0000256" key="1">
    <source>
        <dbReference type="ARBA" id="ARBA00006992"/>
    </source>
</evidence>
<dbReference type="InterPro" id="IPR027417">
    <property type="entry name" value="P-loop_NTPase"/>
</dbReference>
<accession>A0AAW0HMD8</accession>
<dbReference type="Pfam" id="PF13872">
    <property type="entry name" value="AAA_34"/>
    <property type="match status" value="2"/>
</dbReference>
<gene>
    <name evidence="6" type="ORF">U0070_020145</name>
</gene>
<feature type="domain" description="Strawberry notch AAA" evidence="4">
    <location>
        <begin position="150"/>
        <end position="318"/>
    </location>
</feature>
<feature type="domain" description="Strawberry notch helicase C" evidence="3">
    <location>
        <begin position="742"/>
        <end position="850"/>
    </location>
</feature>
<dbReference type="InterPro" id="IPR039187">
    <property type="entry name" value="SNO_AAA"/>
</dbReference>
<evidence type="ECO:0000259" key="3">
    <source>
        <dbReference type="Pfam" id="PF13871"/>
    </source>
</evidence>
<feature type="domain" description="Strawberry notch AAA" evidence="4">
    <location>
        <begin position="362"/>
        <end position="485"/>
    </location>
</feature>
<evidence type="ECO:0000313" key="6">
    <source>
        <dbReference type="EMBL" id="KAK7803928.1"/>
    </source>
</evidence>
<dbReference type="GO" id="GO:0031490">
    <property type="term" value="F:chromatin DNA binding"/>
    <property type="evidence" value="ECO:0007669"/>
    <property type="project" value="TreeGrafter"/>
</dbReference>
<dbReference type="SUPFAM" id="SSF52540">
    <property type="entry name" value="P-loop containing nucleoside triphosphate hydrolases"/>
    <property type="match status" value="1"/>
</dbReference>
<dbReference type="Pfam" id="PF25373">
    <property type="entry name" value="SBNO"/>
    <property type="match status" value="1"/>
</dbReference>
<dbReference type="GO" id="GO:0002281">
    <property type="term" value="P:macrophage activation involved in immune response"/>
    <property type="evidence" value="ECO:0007669"/>
    <property type="project" value="TreeGrafter"/>
</dbReference>
<dbReference type="InterPro" id="IPR026741">
    <property type="entry name" value="SNO"/>
</dbReference>
<dbReference type="GO" id="GO:0045944">
    <property type="term" value="P:positive regulation of transcription by RNA polymerase II"/>
    <property type="evidence" value="ECO:0007669"/>
    <property type="project" value="TreeGrafter"/>
</dbReference>
<feature type="region of interest" description="Disordered" evidence="2">
    <location>
        <begin position="847"/>
        <end position="880"/>
    </location>
</feature>
<organism evidence="6 7">
    <name type="scientific">Myodes glareolus</name>
    <name type="common">Bank vole</name>
    <name type="synonym">Clethrionomys glareolus</name>
    <dbReference type="NCBI Taxonomy" id="447135"/>
    <lineage>
        <taxon>Eukaryota</taxon>
        <taxon>Metazoa</taxon>
        <taxon>Chordata</taxon>
        <taxon>Craniata</taxon>
        <taxon>Vertebrata</taxon>
        <taxon>Euteleostomi</taxon>
        <taxon>Mammalia</taxon>
        <taxon>Eutheria</taxon>
        <taxon>Euarchontoglires</taxon>
        <taxon>Glires</taxon>
        <taxon>Rodentia</taxon>
        <taxon>Myomorpha</taxon>
        <taxon>Muroidea</taxon>
        <taxon>Cricetidae</taxon>
        <taxon>Arvicolinae</taxon>
        <taxon>Myodes</taxon>
    </lineage>
</organism>
<dbReference type="Gene3D" id="3.40.50.300">
    <property type="entry name" value="P-loop containing nucleotide triphosphate hydrolases"/>
    <property type="match status" value="1"/>
</dbReference>